<gene>
    <name evidence="2" type="ORF">J9309_12450</name>
</gene>
<evidence type="ECO:0000313" key="2">
    <source>
        <dbReference type="EMBL" id="QTV05563.1"/>
    </source>
</evidence>
<keyword evidence="1" id="KW-0472">Membrane</keyword>
<sequence>MKELNSINKKSFDFIKEIPYFEELQEKMTTAIMESFDDIIKDRISYHSNYQFYQIDESALKKTYNSYANKDGIMNGLGNIVPGGSSYFTMLPLIINSYKNQTKMICDLAVQMGKKDSLHSKEVVMAILLSTAGESANQLMANQANKILIKSISSSLTPKLMEKIGTNLLSKSLSSIFTTAVPGIGALAIGMFVRYNTKQLGKMSISILSKDIQISNHFNSEAPTEDINVSYNATEIRVEVIKVFVNLMKIDSNKQSSEIGYILSLIKFSNLDDKDKIMLFDSLTDEKFFHLNYDILKLVSDKNLLVFDMLAFCNIDGAISLKEIAYISKILKRLELGTICDYVI</sequence>
<evidence type="ECO:0008006" key="4">
    <source>
        <dbReference type="Google" id="ProtNLM"/>
    </source>
</evidence>
<evidence type="ECO:0000256" key="1">
    <source>
        <dbReference type="SAM" id="Phobius"/>
    </source>
</evidence>
<protein>
    <recommendedName>
        <fullName evidence="4">EcsC family protein</fullName>
    </recommendedName>
</protein>
<keyword evidence="1" id="KW-1133">Transmembrane helix</keyword>
<dbReference type="RefSeq" id="WP_230476207.1">
    <property type="nucleotide sequence ID" value="NZ_CP072842.1"/>
</dbReference>
<accession>A0ABX7XCD8</accession>
<reference evidence="3" key="2">
    <citation type="submission" date="2021-04" db="EMBL/GenBank/DDBJ databases">
        <title>Taxonomy of Flavobacteriaceae bacterium ZY171143.</title>
        <authorList>
            <person name="Li F."/>
        </authorList>
    </citation>
    <scope>NUCLEOTIDE SEQUENCE [LARGE SCALE GENOMIC DNA]</scope>
    <source>
        <strain evidence="3">ZY171143</strain>
    </source>
</reference>
<dbReference type="EMBL" id="CP072842">
    <property type="protein sequence ID" value="QTV05563.1"/>
    <property type="molecule type" value="Genomic_DNA"/>
</dbReference>
<dbReference type="InterPro" id="IPR029024">
    <property type="entry name" value="TerB-like"/>
</dbReference>
<dbReference type="Proteomes" id="UP000672011">
    <property type="component" value="Chromosome"/>
</dbReference>
<proteinExistence type="predicted"/>
<dbReference type="SUPFAM" id="SSF158682">
    <property type="entry name" value="TerB-like"/>
    <property type="match status" value="1"/>
</dbReference>
<name>A0ABX7XCD8_9FLAO</name>
<feature type="transmembrane region" description="Helical" evidence="1">
    <location>
        <begin position="173"/>
        <end position="193"/>
    </location>
</feature>
<dbReference type="Gene3D" id="1.10.3680.10">
    <property type="entry name" value="TerB-like"/>
    <property type="match status" value="1"/>
</dbReference>
<keyword evidence="3" id="KW-1185">Reference proteome</keyword>
<organism evidence="2 3">
    <name type="scientific">Faecalibacter bovis</name>
    <dbReference type="NCBI Taxonomy" id="2898187"/>
    <lineage>
        <taxon>Bacteria</taxon>
        <taxon>Pseudomonadati</taxon>
        <taxon>Bacteroidota</taxon>
        <taxon>Flavobacteriia</taxon>
        <taxon>Flavobacteriales</taxon>
        <taxon>Weeksellaceae</taxon>
        <taxon>Faecalibacter</taxon>
    </lineage>
</organism>
<keyword evidence="1" id="KW-0812">Transmembrane</keyword>
<evidence type="ECO:0000313" key="3">
    <source>
        <dbReference type="Proteomes" id="UP000672011"/>
    </source>
</evidence>
<reference evidence="2 3" key="1">
    <citation type="journal article" date="2021" name="Int. J. Syst. Evol. Microbiol.">
        <title>Faecalibacter bovis sp. nov., isolated from cow faeces.</title>
        <authorList>
            <person name="Li F."/>
            <person name="Zhao W."/>
            <person name="Hong Q."/>
            <person name="Shao Q."/>
            <person name="Song J."/>
            <person name="Yang S."/>
        </authorList>
    </citation>
    <scope>NUCLEOTIDE SEQUENCE [LARGE SCALE GENOMIC DNA]</scope>
    <source>
        <strain evidence="2 3">ZY171143</strain>
    </source>
</reference>